<dbReference type="HOGENOM" id="CLU_2174764_0_0_1"/>
<dbReference type="EnsemblPlants" id="KEH21618">
    <property type="protein sequence ID" value="KEH21618"/>
    <property type="gene ID" value="MTR_7g010555"/>
</dbReference>
<sequence>MAPLSLAVREFPKPRLKEKAPKNLALQSPTTPPQEEGPGLPLEAPSILHFIKLRIGGCQRTSLILGAFPNLKLDEKSLRRTKSWMEDHEASLAHFPDIEVTEMMRLIAVL</sequence>
<protein>
    <submittedName>
        <fullName evidence="2 3">Uncharacterized protein</fullName>
    </submittedName>
</protein>
<evidence type="ECO:0000313" key="4">
    <source>
        <dbReference type="Proteomes" id="UP000002051"/>
    </source>
</evidence>
<feature type="region of interest" description="Disordered" evidence="1">
    <location>
        <begin position="12"/>
        <end position="40"/>
    </location>
</feature>
<reference evidence="2 4" key="2">
    <citation type="journal article" date="2014" name="BMC Genomics">
        <title>An improved genome release (version Mt4.0) for the model legume Medicago truncatula.</title>
        <authorList>
            <person name="Tang H."/>
            <person name="Krishnakumar V."/>
            <person name="Bidwell S."/>
            <person name="Rosen B."/>
            <person name="Chan A."/>
            <person name="Zhou S."/>
            <person name="Gentzbittel L."/>
            <person name="Childs K.L."/>
            <person name="Yandell M."/>
            <person name="Gundlach H."/>
            <person name="Mayer K.F."/>
            <person name="Schwartz D.C."/>
            <person name="Town C.D."/>
        </authorList>
    </citation>
    <scope>GENOME REANNOTATION</scope>
    <source>
        <strain evidence="2">A17</strain>
        <strain evidence="3 4">cv. Jemalong A17</strain>
    </source>
</reference>
<evidence type="ECO:0000313" key="2">
    <source>
        <dbReference type="EMBL" id="KEH21618.1"/>
    </source>
</evidence>
<keyword evidence="4" id="KW-1185">Reference proteome</keyword>
<dbReference type="AlphaFoldDB" id="A0A072TXL9"/>
<proteinExistence type="predicted"/>
<evidence type="ECO:0000256" key="1">
    <source>
        <dbReference type="SAM" id="MobiDB-lite"/>
    </source>
</evidence>
<accession>A0A072TXL9</accession>
<name>A0A072TXL9_MEDTR</name>
<reference evidence="2 4" key="1">
    <citation type="journal article" date="2011" name="Nature">
        <title>The Medicago genome provides insight into the evolution of rhizobial symbioses.</title>
        <authorList>
            <person name="Young N.D."/>
            <person name="Debelle F."/>
            <person name="Oldroyd G.E."/>
            <person name="Geurts R."/>
            <person name="Cannon S.B."/>
            <person name="Udvardi M.K."/>
            <person name="Benedito V.A."/>
            <person name="Mayer K.F."/>
            <person name="Gouzy J."/>
            <person name="Schoof H."/>
            <person name="Van de Peer Y."/>
            <person name="Proost S."/>
            <person name="Cook D.R."/>
            <person name="Meyers B.C."/>
            <person name="Spannagl M."/>
            <person name="Cheung F."/>
            <person name="De Mita S."/>
            <person name="Krishnakumar V."/>
            <person name="Gundlach H."/>
            <person name="Zhou S."/>
            <person name="Mudge J."/>
            <person name="Bharti A.K."/>
            <person name="Murray J.D."/>
            <person name="Naoumkina M.A."/>
            <person name="Rosen B."/>
            <person name="Silverstein K.A."/>
            <person name="Tang H."/>
            <person name="Rombauts S."/>
            <person name="Zhao P.X."/>
            <person name="Zhou P."/>
            <person name="Barbe V."/>
            <person name="Bardou P."/>
            <person name="Bechner M."/>
            <person name="Bellec A."/>
            <person name="Berger A."/>
            <person name="Berges H."/>
            <person name="Bidwell S."/>
            <person name="Bisseling T."/>
            <person name="Choisne N."/>
            <person name="Couloux A."/>
            <person name="Denny R."/>
            <person name="Deshpande S."/>
            <person name="Dai X."/>
            <person name="Doyle J.J."/>
            <person name="Dudez A.M."/>
            <person name="Farmer A.D."/>
            <person name="Fouteau S."/>
            <person name="Franken C."/>
            <person name="Gibelin C."/>
            <person name="Gish J."/>
            <person name="Goldstein S."/>
            <person name="Gonzalez A.J."/>
            <person name="Green P.J."/>
            <person name="Hallab A."/>
            <person name="Hartog M."/>
            <person name="Hua A."/>
            <person name="Humphray S.J."/>
            <person name="Jeong D.H."/>
            <person name="Jing Y."/>
            <person name="Jocker A."/>
            <person name="Kenton S.M."/>
            <person name="Kim D.J."/>
            <person name="Klee K."/>
            <person name="Lai H."/>
            <person name="Lang C."/>
            <person name="Lin S."/>
            <person name="Macmil S.L."/>
            <person name="Magdelenat G."/>
            <person name="Matthews L."/>
            <person name="McCorrison J."/>
            <person name="Monaghan E.L."/>
            <person name="Mun J.H."/>
            <person name="Najar F.Z."/>
            <person name="Nicholson C."/>
            <person name="Noirot C."/>
            <person name="O'Bleness M."/>
            <person name="Paule C.R."/>
            <person name="Poulain J."/>
            <person name="Prion F."/>
            <person name="Qin B."/>
            <person name="Qu C."/>
            <person name="Retzel E.F."/>
            <person name="Riddle C."/>
            <person name="Sallet E."/>
            <person name="Samain S."/>
            <person name="Samson N."/>
            <person name="Sanders I."/>
            <person name="Saurat O."/>
            <person name="Scarpelli C."/>
            <person name="Schiex T."/>
            <person name="Segurens B."/>
            <person name="Severin A.J."/>
            <person name="Sherrier D.J."/>
            <person name="Shi R."/>
            <person name="Sims S."/>
            <person name="Singer S.R."/>
            <person name="Sinharoy S."/>
            <person name="Sterck L."/>
            <person name="Viollet A."/>
            <person name="Wang B.B."/>
            <person name="Wang K."/>
            <person name="Wang M."/>
            <person name="Wang X."/>
            <person name="Warfsmann J."/>
            <person name="Weissenbach J."/>
            <person name="White D.D."/>
            <person name="White J.D."/>
            <person name="Wiley G.B."/>
            <person name="Wincker P."/>
            <person name="Xing Y."/>
            <person name="Yang L."/>
            <person name="Yao Z."/>
            <person name="Ying F."/>
            <person name="Zhai J."/>
            <person name="Zhou L."/>
            <person name="Zuber A."/>
            <person name="Denarie J."/>
            <person name="Dixon R.A."/>
            <person name="May G.D."/>
            <person name="Schwartz D.C."/>
            <person name="Rogers J."/>
            <person name="Quetier F."/>
            <person name="Town C.D."/>
            <person name="Roe B.A."/>
        </authorList>
    </citation>
    <scope>NUCLEOTIDE SEQUENCE [LARGE SCALE GENOMIC DNA]</scope>
    <source>
        <strain evidence="2">A17</strain>
        <strain evidence="3 4">cv. Jemalong A17</strain>
    </source>
</reference>
<gene>
    <name evidence="2" type="ordered locus">MTR_7g010555</name>
</gene>
<dbReference type="EMBL" id="CM001223">
    <property type="protein sequence ID" value="KEH21618.1"/>
    <property type="molecule type" value="Genomic_DNA"/>
</dbReference>
<dbReference type="Proteomes" id="UP000002051">
    <property type="component" value="Unassembled WGS sequence"/>
</dbReference>
<reference evidence="3" key="3">
    <citation type="submission" date="2015-04" db="UniProtKB">
        <authorList>
            <consortium name="EnsemblPlants"/>
        </authorList>
    </citation>
    <scope>IDENTIFICATION</scope>
    <source>
        <strain evidence="3">cv. Jemalong A17</strain>
    </source>
</reference>
<organism evidence="2 4">
    <name type="scientific">Medicago truncatula</name>
    <name type="common">Barrel medic</name>
    <name type="synonym">Medicago tribuloides</name>
    <dbReference type="NCBI Taxonomy" id="3880"/>
    <lineage>
        <taxon>Eukaryota</taxon>
        <taxon>Viridiplantae</taxon>
        <taxon>Streptophyta</taxon>
        <taxon>Embryophyta</taxon>
        <taxon>Tracheophyta</taxon>
        <taxon>Spermatophyta</taxon>
        <taxon>Magnoliopsida</taxon>
        <taxon>eudicotyledons</taxon>
        <taxon>Gunneridae</taxon>
        <taxon>Pentapetalae</taxon>
        <taxon>rosids</taxon>
        <taxon>fabids</taxon>
        <taxon>Fabales</taxon>
        <taxon>Fabaceae</taxon>
        <taxon>Papilionoideae</taxon>
        <taxon>50 kb inversion clade</taxon>
        <taxon>NPAAA clade</taxon>
        <taxon>Hologalegina</taxon>
        <taxon>IRL clade</taxon>
        <taxon>Trifolieae</taxon>
        <taxon>Medicago</taxon>
    </lineage>
</organism>
<feature type="compositionally biased region" description="Low complexity" evidence="1">
    <location>
        <begin position="27"/>
        <end position="40"/>
    </location>
</feature>
<evidence type="ECO:0000313" key="3">
    <source>
        <dbReference type="EnsemblPlants" id="KEH21618"/>
    </source>
</evidence>
<feature type="compositionally biased region" description="Basic and acidic residues" evidence="1">
    <location>
        <begin position="12"/>
        <end position="21"/>
    </location>
</feature>